<name>A0A6J4P7E3_9ACTN</name>
<dbReference type="EMBL" id="CADCUT010000107">
    <property type="protein sequence ID" value="CAA9408398.1"/>
    <property type="molecule type" value="Genomic_DNA"/>
</dbReference>
<protein>
    <submittedName>
        <fullName evidence="1">Uncharacterized protein</fullName>
    </submittedName>
</protein>
<reference evidence="1" key="1">
    <citation type="submission" date="2020-02" db="EMBL/GenBank/DDBJ databases">
        <authorList>
            <person name="Meier V. D."/>
        </authorList>
    </citation>
    <scope>NUCLEOTIDE SEQUENCE</scope>
    <source>
        <strain evidence="1">AVDCRST_MAG03</strain>
    </source>
</reference>
<proteinExistence type="predicted"/>
<evidence type="ECO:0000313" key="1">
    <source>
        <dbReference type="EMBL" id="CAA9408398.1"/>
    </source>
</evidence>
<organism evidence="1">
    <name type="scientific">uncultured Rubrobacteraceae bacterium</name>
    <dbReference type="NCBI Taxonomy" id="349277"/>
    <lineage>
        <taxon>Bacteria</taxon>
        <taxon>Bacillati</taxon>
        <taxon>Actinomycetota</taxon>
        <taxon>Rubrobacteria</taxon>
        <taxon>Rubrobacterales</taxon>
        <taxon>Rubrobacteraceae</taxon>
        <taxon>environmental samples</taxon>
    </lineage>
</organism>
<accession>A0A6J4P7E3</accession>
<gene>
    <name evidence="1" type="ORF">AVDCRST_MAG03-1699</name>
</gene>
<dbReference type="AlphaFoldDB" id="A0A6J4P7E3"/>
<sequence length="41" mass="4433">MAESGGLDRMANGFGFRPGVLAFPPRRVYLGVLHTTAEVEL</sequence>